<dbReference type="InterPro" id="IPR050100">
    <property type="entry name" value="TRAFAC_GTPase_members"/>
</dbReference>
<dbReference type="InterPro" id="IPR031157">
    <property type="entry name" value="G_TR_CS"/>
</dbReference>
<comment type="similarity">
    <text evidence="6">Belongs to the TRAFAC class translation factor GTPase superfamily. Classic translation factor GTPase family. CysN/NodQ subfamily.</text>
</comment>
<keyword evidence="5 6" id="KW-0342">GTP-binding</keyword>
<dbReference type="Gene3D" id="2.40.30.10">
    <property type="entry name" value="Translation factors"/>
    <property type="match status" value="2"/>
</dbReference>
<dbReference type="UniPathway" id="UPA00140">
    <property type="reaction ID" value="UER00204"/>
</dbReference>
<dbReference type="EMBL" id="PDNZ01000009">
    <property type="protein sequence ID" value="PWW81186.1"/>
    <property type="molecule type" value="Genomic_DNA"/>
</dbReference>
<dbReference type="GO" id="GO:0000103">
    <property type="term" value="P:sulfate assimilation"/>
    <property type="evidence" value="ECO:0007669"/>
    <property type="project" value="UniProtKB-UniRule"/>
</dbReference>
<dbReference type="GO" id="GO:0070814">
    <property type="term" value="P:hydrogen sulfide biosynthetic process"/>
    <property type="evidence" value="ECO:0007669"/>
    <property type="project" value="UniProtKB-UniRule"/>
</dbReference>
<comment type="pathway">
    <text evidence="6">Sulfur metabolism; hydrogen sulfide biosynthesis; sulfite from sulfate: step 1/3.</text>
</comment>
<dbReference type="OrthoDB" id="9804504at2"/>
<keyword evidence="9" id="KW-1185">Reference proteome</keyword>
<dbReference type="InterPro" id="IPR054696">
    <property type="entry name" value="GTP-eEF1A_C"/>
</dbReference>
<dbReference type="CDD" id="cd02027">
    <property type="entry name" value="APSK"/>
    <property type="match status" value="1"/>
</dbReference>
<dbReference type="CDD" id="cd04095">
    <property type="entry name" value="CysN_NoDQ_III"/>
    <property type="match status" value="1"/>
</dbReference>
<keyword evidence="1 6" id="KW-0808">Transferase</keyword>
<dbReference type="SUPFAM" id="SSF50447">
    <property type="entry name" value="Translation proteins"/>
    <property type="match status" value="1"/>
</dbReference>
<dbReference type="PRINTS" id="PR00315">
    <property type="entry name" value="ELONGATNFCT"/>
</dbReference>
<keyword evidence="4 6" id="KW-0067">ATP-binding</keyword>
<dbReference type="Gene3D" id="3.40.50.300">
    <property type="entry name" value="P-loop containing nucleotide triphosphate hydrolases"/>
    <property type="match status" value="2"/>
</dbReference>
<dbReference type="InterPro" id="IPR044138">
    <property type="entry name" value="CysN_II"/>
</dbReference>
<keyword evidence="3 6" id="KW-0547">Nucleotide-binding</keyword>
<comment type="subunit">
    <text evidence="6">Heterodimer composed of CysD, the smaller subunit, and CysN.</text>
</comment>
<keyword evidence="2 6" id="KW-0548">Nucleotidyltransferase</keyword>
<evidence type="ECO:0000313" key="9">
    <source>
        <dbReference type="Proteomes" id="UP000246278"/>
    </source>
</evidence>
<dbReference type="NCBIfam" id="TIGR00231">
    <property type="entry name" value="small_GTP"/>
    <property type="match status" value="1"/>
</dbReference>
<feature type="binding site" evidence="6">
    <location>
        <begin position="167"/>
        <end position="170"/>
    </location>
    <ligand>
        <name>GTP</name>
        <dbReference type="ChEBI" id="CHEBI:37565"/>
    </ligand>
</feature>
<evidence type="ECO:0000313" key="8">
    <source>
        <dbReference type="EMBL" id="PWW81186.1"/>
    </source>
</evidence>
<dbReference type="GO" id="GO:0004781">
    <property type="term" value="F:sulfate adenylyltransferase (ATP) activity"/>
    <property type="evidence" value="ECO:0007669"/>
    <property type="project" value="UniProtKB-UniRule"/>
</dbReference>
<name>A0A317T6T6_9CHLB</name>
<dbReference type="InterPro" id="IPR000795">
    <property type="entry name" value="T_Tr_GTP-bd_dom"/>
</dbReference>
<dbReference type="InterPro" id="IPR044139">
    <property type="entry name" value="CysN_NoDQ_III"/>
</dbReference>
<protein>
    <recommendedName>
        <fullName evidence="6">Sulfate adenylyltransferase subunit 1</fullName>
        <ecNumber evidence="6">2.7.7.4</ecNumber>
    </recommendedName>
    <alternativeName>
        <fullName evidence="6">ATP-sulfurylase large subunit</fullName>
    </alternativeName>
    <alternativeName>
        <fullName evidence="6">Sulfate adenylate transferase</fullName>
        <shortName evidence="6">SAT</shortName>
    </alternativeName>
</protein>
<dbReference type="GO" id="GO:0005524">
    <property type="term" value="F:ATP binding"/>
    <property type="evidence" value="ECO:0007669"/>
    <property type="project" value="UniProtKB-KW"/>
</dbReference>
<dbReference type="CDD" id="cd03695">
    <property type="entry name" value="CysN_NodQ_II"/>
    <property type="match status" value="1"/>
</dbReference>
<dbReference type="InterPro" id="IPR059117">
    <property type="entry name" value="APS_kinase_dom"/>
</dbReference>
<dbReference type="InterPro" id="IPR009000">
    <property type="entry name" value="Transl_B-barrel_sf"/>
</dbReference>
<evidence type="ECO:0000256" key="2">
    <source>
        <dbReference type="ARBA" id="ARBA00022695"/>
    </source>
</evidence>
<dbReference type="CDD" id="cd04166">
    <property type="entry name" value="CysN_ATPS"/>
    <property type="match status" value="1"/>
</dbReference>
<feature type="binding site" evidence="6">
    <location>
        <begin position="33"/>
        <end position="40"/>
    </location>
    <ligand>
        <name>GTP</name>
        <dbReference type="ChEBI" id="CHEBI:37565"/>
    </ligand>
</feature>
<dbReference type="EC" id="2.7.7.4" evidence="6"/>
<evidence type="ECO:0000256" key="6">
    <source>
        <dbReference type="HAMAP-Rule" id="MF_00062"/>
    </source>
</evidence>
<accession>A0A317T6T6</accession>
<dbReference type="FunFam" id="3.40.50.300:FF:000119">
    <property type="entry name" value="Sulfate adenylyltransferase subunit 1"/>
    <property type="match status" value="1"/>
</dbReference>
<dbReference type="PANTHER" id="PTHR23115">
    <property type="entry name" value="TRANSLATION FACTOR"/>
    <property type="match status" value="1"/>
</dbReference>
<dbReference type="NCBIfam" id="NF004035">
    <property type="entry name" value="PRK05506.1"/>
    <property type="match status" value="1"/>
</dbReference>
<organism evidence="8 9">
    <name type="scientific">Prosthecochloris marina</name>
    <dbReference type="NCBI Taxonomy" id="2017681"/>
    <lineage>
        <taxon>Bacteria</taxon>
        <taxon>Pseudomonadati</taxon>
        <taxon>Chlorobiota</taxon>
        <taxon>Chlorobiia</taxon>
        <taxon>Chlorobiales</taxon>
        <taxon>Chlorobiaceae</taxon>
        <taxon>Prosthecochloris</taxon>
    </lineage>
</organism>
<dbReference type="NCBIfam" id="TIGR02034">
    <property type="entry name" value="CysN"/>
    <property type="match status" value="1"/>
</dbReference>
<dbReference type="Pfam" id="PF00009">
    <property type="entry name" value="GTP_EFTU"/>
    <property type="match status" value="1"/>
</dbReference>
<dbReference type="SUPFAM" id="SSF50465">
    <property type="entry name" value="EF-Tu/eEF-1alpha/eIF2-gamma C-terminal domain"/>
    <property type="match status" value="1"/>
</dbReference>
<comment type="caution">
    <text evidence="8">The sequence shown here is derived from an EMBL/GenBank/DDBJ whole genome shotgun (WGS) entry which is preliminary data.</text>
</comment>
<proteinExistence type="inferred from homology"/>
<dbReference type="GO" id="GO:0005525">
    <property type="term" value="F:GTP binding"/>
    <property type="evidence" value="ECO:0007669"/>
    <property type="project" value="UniProtKB-UniRule"/>
</dbReference>
<dbReference type="GO" id="GO:0003924">
    <property type="term" value="F:GTPase activity"/>
    <property type="evidence" value="ECO:0007669"/>
    <property type="project" value="InterPro"/>
</dbReference>
<dbReference type="NCBIfam" id="NF003478">
    <property type="entry name" value="PRK05124.1"/>
    <property type="match status" value="1"/>
</dbReference>
<dbReference type="PROSITE" id="PS00301">
    <property type="entry name" value="G_TR_1"/>
    <property type="match status" value="1"/>
</dbReference>
<dbReference type="AlphaFoldDB" id="A0A317T6T6"/>
<evidence type="ECO:0000256" key="4">
    <source>
        <dbReference type="ARBA" id="ARBA00022840"/>
    </source>
</evidence>
<dbReference type="Pfam" id="PF01583">
    <property type="entry name" value="APS_kinase"/>
    <property type="match status" value="1"/>
</dbReference>
<dbReference type="HAMAP" id="MF_00062">
    <property type="entry name" value="Sulf_adenylyltr_sub1"/>
    <property type="match status" value="1"/>
</dbReference>
<dbReference type="RefSeq" id="WP_110024169.1">
    <property type="nucleotide sequence ID" value="NZ_PDNZ01000009.1"/>
</dbReference>
<comment type="function">
    <text evidence="6">With CysD forms the ATP sulfurylase (ATPS) that catalyzes the adenylation of sulfate producing adenosine 5'-phosphosulfate (APS) and diphosphate, the first enzymatic step in sulfur assimilation pathway. APS synthesis involves the formation of a high-energy phosphoric-sulfuric acid anhydride bond driven by GTP hydrolysis by CysN coupled to ATP hydrolysis by CysD.</text>
</comment>
<dbReference type="Pfam" id="PF22594">
    <property type="entry name" value="GTP-eEF1A_C"/>
    <property type="match status" value="1"/>
</dbReference>
<feature type="binding site" evidence="6">
    <location>
        <begin position="112"/>
        <end position="116"/>
    </location>
    <ligand>
        <name>GTP</name>
        <dbReference type="ChEBI" id="CHEBI:37565"/>
    </ligand>
</feature>
<dbReference type="InterPro" id="IPR011779">
    <property type="entry name" value="SO4_adenylTrfase_lsu"/>
</dbReference>
<dbReference type="InterPro" id="IPR027417">
    <property type="entry name" value="P-loop_NTPase"/>
</dbReference>
<evidence type="ECO:0000259" key="7">
    <source>
        <dbReference type="PROSITE" id="PS51722"/>
    </source>
</evidence>
<sequence length="646" mass="72736">MHNNSEGKTVTDEIVEFLDRDQDKDLLRFLTAGSVDDGKSTLIGRLLFDSKKIYEDQLVALERDNAREGHAENDTDYALLLDGLKAEREQGITIDVAYRYFSTNKRKFIIADTPGHEQYTRNMVTGASTANLSIILVDARKGIITQTKRHTFLASLLGIKHVVLAVNKMDLVDYSQEVFEAICADYKDFVTRLNIPDVHCIPISALKGDNVVGHSERMGWYDGKTMLHFLETVHVGSDQNFIDLRYPVQYVLRPSQGYRGFAAKVASGIVRKGDELMVLPSRKKSTVTSITTYDGELGEAFPPMSVALTLADEVDISRGDMLVHPDNMPKIERHFESMLVWMSEQPMELNKQYLIKHTSSTTRARIDKIRYRIDVNTLSKSDSDAFELNDIGRTVLTTNKPLCFDSYQKNKSTGSFILIDPVSFNTVAVGMIIDRVSEENMPSRITGAETSTTAVAGRSLISDAERQERLRQKGATVWITGLHGSGKNDLAYKLERELFDRGAVTVVIDGSVVRSGLSRELDYSPPDRAEHLRRVAHLCHMLNDQGLITICTFISPDEDIRRQVAEIVGRERFHLVYVDADKELCREQEPDLYRKVEEGLLQFLPGVDLPFEPPAEPEVTIVQRHGDMIDAGVLVHYLQEHGIINQ</sequence>
<dbReference type="Proteomes" id="UP000246278">
    <property type="component" value="Unassembled WGS sequence"/>
</dbReference>
<dbReference type="SUPFAM" id="SSF52540">
    <property type="entry name" value="P-loop containing nucleoside triphosphate hydrolases"/>
    <property type="match status" value="2"/>
</dbReference>
<dbReference type="InterPro" id="IPR041757">
    <property type="entry name" value="CysN_GTP-bd"/>
</dbReference>
<gene>
    <name evidence="6" type="primary">cysN</name>
    <name evidence="8" type="ORF">CR164_11630</name>
</gene>
<dbReference type="InterPro" id="IPR009001">
    <property type="entry name" value="Transl_elong_EF1A/Init_IF2_C"/>
</dbReference>
<evidence type="ECO:0000256" key="3">
    <source>
        <dbReference type="ARBA" id="ARBA00022741"/>
    </source>
</evidence>
<feature type="domain" description="Tr-type G" evidence="7">
    <location>
        <begin position="24"/>
        <end position="239"/>
    </location>
</feature>
<dbReference type="GO" id="GO:0004020">
    <property type="term" value="F:adenylylsulfate kinase activity"/>
    <property type="evidence" value="ECO:0007669"/>
    <property type="project" value="InterPro"/>
</dbReference>
<evidence type="ECO:0000256" key="5">
    <source>
        <dbReference type="ARBA" id="ARBA00023134"/>
    </source>
</evidence>
<evidence type="ECO:0000256" key="1">
    <source>
        <dbReference type="ARBA" id="ARBA00022679"/>
    </source>
</evidence>
<comment type="catalytic activity">
    <reaction evidence="6">
        <text>sulfate + ATP + H(+) = adenosine 5'-phosphosulfate + diphosphate</text>
        <dbReference type="Rhea" id="RHEA:18133"/>
        <dbReference type="ChEBI" id="CHEBI:15378"/>
        <dbReference type="ChEBI" id="CHEBI:16189"/>
        <dbReference type="ChEBI" id="CHEBI:30616"/>
        <dbReference type="ChEBI" id="CHEBI:33019"/>
        <dbReference type="ChEBI" id="CHEBI:58243"/>
        <dbReference type="EC" id="2.7.7.4"/>
    </reaction>
</comment>
<dbReference type="InterPro" id="IPR005225">
    <property type="entry name" value="Small_GTP-bd"/>
</dbReference>
<dbReference type="PROSITE" id="PS51722">
    <property type="entry name" value="G_TR_2"/>
    <property type="match status" value="1"/>
</dbReference>
<reference evidence="9" key="1">
    <citation type="submission" date="2017-10" db="EMBL/GenBank/DDBJ databases">
        <authorList>
            <person name="Gaisin V.A."/>
            <person name="Rysina M.S."/>
            <person name="Grouzdev D.S."/>
        </authorList>
    </citation>
    <scope>NUCLEOTIDE SEQUENCE [LARGE SCALE GENOMIC DNA]</scope>
    <source>
        <strain evidence="9">V1</strain>
    </source>
</reference>